<name>A0ABQ2VI96_9ACTN</name>
<organism evidence="1 2">
    <name type="scientific">Streptomyces albospinus</name>
    <dbReference type="NCBI Taxonomy" id="285515"/>
    <lineage>
        <taxon>Bacteria</taxon>
        <taxon>Bacillati</taxon>
        <taxon>Actinomycetota</taxon>
        <taxon>Actinomycetes</taxon>
        <taxon>Kitasatosporales</taxon>
        <taxon>Streptomycetaceae</taxon>
        <taxon>Streptomyces</taxon>
    </lineage>
</organism>
<dbReference type="EMBL" id="BMRP01000024">
    <property type="protein sequence ID" value="GGU83867.1"/>
    <property type="molecule type" value="Genomic_DNA"/>
</dbReference>
<reference evidence="2" key="1">
    <citation type="journal article" date="2019" name="Int. J. Syst. Evol. Microbiol.">
        <title>The Global Catalogue of Microorganisms (GCM) 10K type strain sequencing project: providing services to taxonomists for standard genome sequencing and annotation.</title>
        <authorList>
            <consortium name="The Broad Institute Genomics Platform"/>
            <consortium name="The Broad Institute Genome Sequencing Center for Infectious Disease"/>
            <person name="Wu L."/>
            <person name="Ma J."/>
        </authorList>
    </citation>
    <scope>NUCLEOTIDE SEQUENCE [LARGE SCALE GENOMIC DNA]</scope>
    <source>
        <strain evidence="2">JCM 3399</strain>
    </source>
</reference>
<protein>
    <submittedName>
        <fullName evidence="1">Uncharacterized protein</fullName>
    </submittedName>
</protein>
<comment type="caution">
    <text evidence="1">The sequence shown here is derived from an EMBL/GenBank/DDBJ whole genome shotgun (WGS) entry which is preliminary data.</text>
</comment>
<dbReference type="Proteomes" id="UP000654471">
    <property type="component" value="Unassembled WGS sequence"/>
</dbReference>
<keyword evidence="2" id="KW-1185">Reference proteome</keyword>
<sequence>MRGSYIPCWAGRPSMGDHAAALALLVVAECVDAERIGSPNVVVA</sequence>
<evidence type="ECO:0000313" key="2">
    <source>
        <dbReference type="Proteomes" id="UP000654471"/>
    </source>
</evidence>
<accession>A0ABQ2VI96</accession>
<gene>
    <name evidence="1" type="ORF">GCM10010211_57290</name>
</gene>
<evidence type="ECO:0000313" key="1">
    <source>
        <dbReference type="EMBL" id="GGU83867.1"/>
    </source>
</evidence>
<proteinExistence type="predicted"/>